<evidence type="ECO:0000256" key="11">
    <source>
        <dbReference type="RuleBase" id="RU361143"/>
    </source>
</evidence>
<dbReference type="GO" id="GO:0008250">
    <property type="term" value="C:oligosaccharyltransferase complex"/>
    <property type="evidence" value="ECO:0007669"/>
    <property type="project" value="UniProtKB-UniRule"/>
</dbReference>
<keyword evidence="6 11" id="KW-0812">Transmembrane</keyword>
<dbReference type="PANTHER" id="PTHR21049">
    <property type="entry name" value="RIBOPHORIN I"/>
    <property type="match status" value="1"/>
</dbReference>
<evidence type="ECO:0000313" key="14">
    <source>
        <dbReference type="EMBL" id="JAS53629.1"/>
    </source>
</evidence>
<gene>
    <name evidence="13" type="ORF">g.31069</name>
    <name evidence="14" type="ORF">g.31070</name>
    <name evidence="15" type="ORF">g.31071</name>
</gene>
<dbReference type="EMBL" id="GECZ01010042">
    <property type="protein sequence ID" value="JAS59727.1"/>
    <property type="molecule type" value="Transcribed_RNA"/>
</dbReference>
<evidence type="ECO:0000256" key="2">
    <source>
        <dbReference type="ARBA" id="ARBA00004115"/>
    </source>
</evidence>
<comment type="subunit">
    <text evidence="11">Component of the oligosaccharyltransferase (OST) complex.</text>
</comment>
<dbReference type="EMBL" id="GECZ01016140">
    <property type="protein sequence ID" value="JAS53629.1"/>
    <property type="molecule type" value="Transcribed_RNA"/>
</dbReference>
<dbReference type="UniPathway" id="UPA00378"/>
<proteinExistence type="inferred from homology"/>
<evidence type="ECO:0000256" key="9">
    <source>
        <dbReference type="ARBA" id="ARBA00022989"/>
    </source>
</evidence>
<dbReference type="InterPro" id="IPR007676">
    <property type="entry name" value="Ribophorin_I"/>
</dbReference>
<evidence type="ECO:0000256" key="8">
    <source>
        <dbReference type="ARBA" id="ARBA00022824"/>
    </source>
</evidence>
<comment type="similarity">
    <text evidence="4 11">Belongs to the OST1 family.</text>
</comment>
<evidence type="ECO:0000256" key="5">
    <source>
        <dbReference type="ARBA" id="ARBA00017611"/>
    </source>
</evidence>
<dbReference type="EMBL" id="GECZ01018211">
    <property type="protein sequence ID" value="JAS51558.1"/>
    <property type="molecule type" value="Transcribed_RNA"/>
</dbReference>
<evidence type="ECO:0000256" key="1">
    <source>
        <dbReference type="ARBA" id="ARBA00002791"/>
    </source>
</evidence>
<evidence type="ECO:0000256" key="7">
    <source>
        <dbReference type="ARBA" id="ARBA00022729"/>
    </source>
</evidence>
<evidence type="ECO:0000256" key="6">
    <source>
        <dbReference type="ARBA" id="ARBA00022692"/>
    </source>
</evidence>
<evidence type="ECO:0000256" key="10">
    <source>
        <dbReference type="ARBA" id="ARBA00023136"/>
    </source>
</evidence>
<feature type="chain" id="PRO_5008447229" description="Dolichyl-diphosphooligosaccharide--protein glycosyltransferase subunit 1" evidence="11">
    <location>
        <begin position="23"/>
        <end position="489"/>
    </location>
</feature>
<sequence>MSCFTRGTVLLVMCFLLSITSAENANPLLNNNIVTYIDISSQVVKIRNLITVENKLNESILSYSFIIDPQWKHNLSFVEAFDESNNTLKINRIQTDDTWLEIVFHEPLSSGETQTINIFYVVINYLQSYPKSVEQNEKHLVLFHFNVYLYSIYFTKVQVVYVHLGTSEIISVIGAERKSTNKPHVIQYGPYSDVSPLSEEISVIHYENNSPFLTVEKLERFVRISHWGFLKVWEKISLRHTGPKFKGPFERISQEKGKTPMIKDTIIESFITSLPGDAFDVNITDEIGSVYSFTIDDNYADRIQVNVRPRFVLYGGWKINYEITYSLPIANYVTYDLSSSTFVLSMSVIDRVFPNMVINEAEISFILPEGGRFQDINPYYKLENNTDNRYCYFFDVICREVISFKRSDLTEHHAQKVSVTYSFPQLLMLIKPIALTLLLFVVFLLFVILPCLFFNSTEDQIKQPGITTKQQPAKDKKQKKQQKSKVKKN</sequence>
<evidence type="ECO:0000256" key="12">
    <source>
        <dbReference type="SAM" id="MobiDB-lite"/>
    </source>
</evidence>
<keyword evidence="8 11" id="KW-0256">Endoplasmic reticulum</keyword>
<keyword evidence="9 11" id="KW-1133">Transmembrane helix</keyword>
<feature type="region of interest" description="Disordered" evidence="12">
    <location>
        <begin position="464"/>
        <end position="489"/>
    </location>
</feature>
<feature type="compositionally biased region" description="Basic residues" evidence="12">
    <location>
        <begin position="476"/>
        <end position="489"/>
    </location>
</feature>
<evidence type="ECO:0000256" key="4">
    <source>
        <dbReference type="ARBA" id="ARBA00008905"/>
    </source>
</evidence>
<name>A0A1B6FU04_9HEMI</name>
<evidence type="ECO:0000313" key="15">
    <source>
        <dbReference type="EMBL" id="JAS59727.1"/>
    </source>
</evidence>
<feature type="signal peptide" evidence="11">
    <location>
        <begin position="1"/>
        <end position="22"/>
    </location>
</feature>
<comment type="function">
    <text evidence="1 11">Subunit of the oligosaccharyl transferase (OST) complex that catalyzes the initial transfer of a defined glycan (Glc(3)Man(9)GlcNAc(2) in eukaryotes) from the lipid carrier dolichol-pyrophosphate to an asparagine residue within an Asn-X-Ser/Thr consensus motif in nascent polypeptide chains, the first step in protein N-glycosylation. N-glycosylation occurs cotranslationally and the complex associates with the Sec61 complex at the channel-forming translocon complex that mediates protein translocation across the endoplasmic reticulum (ER). All subunits are required for a maximal enzyme activity.</text>
</comment>
<feature type="transmembrane region" description="Helical" evidence="11">
    <location>
        <begin position="433"/>
        <end position="454"/>
    </location>
</feature>
<evidence type="ECO:0000313" key="13">
    <source>
        <dbReference type="EMBL" id="JAS51558.1"/>
    </source>
</evidence>
<dbReference type="AlphaFoldDB" id="A0A1B6FU04"/>
<keyword evidence="10 11" id="KW-0472">Membrane</keyword>
<protein>
    <recommendedName>
        <fullName evidence="5 11">Dolichyl-diphosphooligosaccharide--protein glycosyltransferase subunit 1</fullName>
    </recommendedName>
</protein>
<organism evidence="14">
    <name type="scientific">Cuerna arida</name>
    <dbReference type="NCBI Taxonomy" id="1464854"/>
    <lineage>
        <taxon>Eukaryota</taxon>
        <taxon>Metazoa</taxon>
        <taxon>Ecdysozoa</taxon>
        <taxon>Arthropoda</taxon>
        <taxon>Hexapoda</taxon>
        <taxon>Insecta</taxon>
        <taxon>Pterygota</taxon>
        <taxon>Neoptera</taxon>
        <taxon>Paraneoptera</taxon>
        <taxon>Hemiptera</taxon>
        <taxon>Auchenorrhyncha</taxon>
        <taxon>Membracoidea</taxon>
        <taxon>Cicadellidae</taxon>
        <taxon>Cicadellinae</taxon>
        <taxon>Proconiini</taxon>
        <taxon>Cuerna</taxon>
    </lineage>
</organism>
<accession>A0A1B6FU04</accession>
<keyword evidence="7 11" id="KW-0732">Signal</keyword>
<dbReference type="GO" id="GO:0018279">
    <property type="term" value="P:protein N-linked glycosylation via asparagine"/>
    <property type="evidence" value="ECO:0007669"/>
    <property type="project" value="TreeGrafter"/>
</dbReference>
<dbReference type="PANTHER" id="PTHR21049:SF0">
    <property type="entry name" value="DOLICHYL-DIPHOSPHOOLIGOSACCHARIDE--PROTEIN GLYCOSYLTRANSFERASE SUBUNIT 1"/>
    <property type="match status" value="1"/>
</dbReference>
<comment type="pathway">
    <text evidence="3 11">Protein modification; protein glycosylation.</text>
</comment>
<dbReference type="Pfam" id="PF04597">
    <property type="entry name" value="Ribophorin_I"/>
    <property type="match status" value="1"/>
</dbReference>
<comment type="subcellular location">
    <subcellularLocation>
        <location evidence="2 11">Endoplasmic reticulum membrane</location>
        <topology evidence="2 11">Single-pass type I membrane protein</topology>
    </subcellularLocation>
</comment>
<reference evidence="14" key="1">
    <citation type="submission" date="2015-11" db="EMBL/GenBank/DDBJ databases">
        <title>De novo transcriptome assembly of four potential Pierce s Disease insect vectors from Arizona vineyards.</title>
        <authorList>
            <person name="Tassone E.E."/>
        </authorList>
    </citation>
    <scope>NUCLEOTIDE SEQUENCE</scope>
</reference>
<evidence type="ECO:0000256" key="3">
    <source>
        <dbReference type="ARBA" id="ARBA00004922"/>
    </source>
</evidence>